<sequence length="119" mass="13582">MSERILDDETRYRLLRLLADDPSLSQRDLATEIGISVGKVNYCLRALLNKGYIKATNFKNNRHRAAYLYKLTPAGIRAKAQAASCFLERKQAEYERLEAELAELRREVRQASSGSDMES</sequence>
<dbReference type="InterPro" id="IPR011991">
    <property type="entry name" value="ArsR-like_HTH"/>
</dbReference>
<dbReference type="Pfam" id="PF13412">
    <property type="entry name" value="HTH_24"/>
    <property type="match status" value="1"/>
</dbReference>
<evidence type="ECO:0000313" key="2">
    <source>
        <dbReference type="EMBL" id="MCS3904364.1"/>
    </source>
</evidence>
<keyword evidence="3" id="KW-1185">Reference proteome</keyword>
<dbReference type="InterPro" id="IPR026433">
    <property type="entry name" value="MarR_EPS"/>
</dbReference>
<dbReference type="GO" id="GO:0006355">
    <property type="term" value="P:regulation of DNA-templated transcription"/>
    <property type="evidence" value="ECO:0007669"/>
    <property type="project" value="UniProtKB-ARBA"/>
</dbReference>
<accession>A0AAE3HNG3</accession>
<feature type="coiled-coil region" evidence="1">
    <location>
        <begin position="80"/>
        <end position="114"/>
    </location>
</feature>
<dbReference type="RefSeq" id="WP_259057174.1">
    <property type="nucleotide sequence ID" value="NZ_JANUCT010000021.1"/>
</dbReference>
<name>A0AAE3HNG3_9GAMM</name>
<organism evidence="2 3">
    <name type="scientific">Methylohalomonas lacus</name>
    <dbReference type="NCBI Taxonomy" id="398773"/>
    <lineage>
        <taxon>Bacteria</taxon>
        <taxon>Pseudomonadati</taxon>
        <taxon>Pseudomonadota</taxon>
        <taxon>Gammaproteobacteria</taxon>
        <taxon>Methylohalomonadales</taxon>
        <taxon>Methylohalomonadaceae</taxon>
        <taxon>Methylohalomonas</taxon>
    </lineage>
</organism>
<evidence type="ECO:0000256" key="1">
    <source>
        <dbReference type="SAM" id="Coils"/>
    </source>
</evidence>
<dbReference type="NCBIfam" id="TIGR04176">
    <property type="entry name" value="MarR_EPS"/>
    <property type="match status" value="1"/>
</dbReference>
<gene>
    <name evidence="2" type="ORF">J2T55_002400</name>
</gene>
<reference evidence="2" key="1">
    <citation type="submission" date="2022-08" db="EMBL/GenBank/DDBJ databases">
        <title>Genomic Encyclopedia of Type Strains, Phase III (KMG-III): the genomes of soil and plant-associated and newly described type strains.</title>
        <authorList>
            <person name="Whitman W."/>
        </authorList>
    </citation>
    <scope>NUCLEOTIDE SEQUENCE</scope>
    <source>
        <strain evidence="2">HMT 1</strain>
    </source>
</reference>
<dbReference type="SUPFAM" id="SSF46785">
    <property type="entry name" value="Winged helix' DNA-binding domain"/>
    <property type="match status" value="1"/>
</dbReference>
<dbReference type="InterPro" id="IPR036388">
    <property type="entry name" value="WH-like_DNA-bd_sf"/>
</dbReference>
<evidence type="ECO:0000313" key="3">
    <source>
        <dbReference type="Proteomes" id="UP001204445"/>
    </source>
</evidence>
<keyword evidence="1" id="KW-0175">Coiled coil</keyword>
<proteinExistence type="predicted"/>
<comment type="caution">
    <text evidence="2">The sequence shown here is derived from an EMBL/GenBank/DDBJ whole genome shotgun (WGS) entry which is preliminary data.</text>
</comment>
<dbReference type="AlphaFoldDB" id="A0AAE3HNG3"/>
<dbReference type="CDD" id="cd00090">
    <property type="entry name" value="HTH_ARSR"/>
    <property type="match status" value="1"/>
</dbReference>
<dbReference type="Gene3D" id="1.10.10.10">
    <property type="entry name" value="Winged helix-like DNA-binding domain superfamily/Winged helix DNA-binding domain"/>
    <property type="match status" value="1"/>
</dbReference>
<protein>
    <submittedName>
        <fullName evidence="2">EPS-associated MarR family transcriptional regulator</fullName>
    </submittedName>
</protein>
<dbReference type="EMBL" id="JANUCT010000021">
    <property type="protein sequence ID" value="MCS3904364.1"/>
    <property type="molecule type" value="Genomic_DNA"/>
</dbReference>
<dbReference type="Proteomes" id="UP001204445">
    <property type="component" value="Unassembled WGS sequence"/>
</dbReference>
<dbReference type="InterPro" id="IPR036390">
    <property type="entry name" value="WH_DNA-bd_sf"/>
</dbReference>